<accession>A0A139WCC8</accession>
<dbReference type="AlphaFoldDB" id="A0A139WCC8"/>
<dbReference type="Proteomes" id="UP000007266">
    <property type="component" value="Linkage group 9"/>
</dbReference>
<evidence type="ECO:0000313" key="1">
    <source>
        <dbReference type="EMBL" id="KYB25567.1"/>
    </source>
</evidence>
<evidence type="ECO:0000313" key="2">
    <source>
        <dbReference type="Proteomes" id="UP000007266"/>
    </source>
</evidence>
<gene>
    <name evidence="1" type="primary">AUGUSTUS-3.0.2_34325</name>
    <name evidence="1" type="ORF">TcasGA2_TC034325</name>
</gene>
<keyword evidence="2" id="KW-1185">Reference proteome</keyword>
<dbReference type="EMBL" id="KQ971371">
    <property type="protein sequence ID" value="KYB25567.1"/>
    <property type="molecule type" value="Genomic_DNA"/>
</dbReference>
<reference evidence="1 2" key="1">
    <citation type="journal article" date="2008" name="Nature">
        <title>The genome of the model beetle and pest Tribolium castaneum.</title>
        <authorList>
            <consortium name="Tribolium Genome Sequencing Consortium"/>
            <person name="Richards S."/>
            <person name="Gibbs R.A."/>
            <person name="Weinstock G.M."/>
            <person name="Brown S.J."/>
            <person name="Denell R."/>
            <person name="Beeman R.W."/>
            <person name="Gibbs R."/>
            <person name="Beeman R.W."/>
            <person name="Brown S.J."/>
            <person name="Bucher G."/>
            <person name="Friedrich M."/>
            <person name="Grimmelikhuijzen C.J."/>
            <person name="Klingler M."/>
            <person name="Lorenzen M."/>
            <person name="Richards S."/>
            <person name="Roth S."/>
            <person name="Schroder R."/>
            <person name="Tautz D."/>
            <person name="Zdobnov E.M."/>
            <person name="Muzny D."/>
            <person name="Gibbs R.A."/>
            <person name="Weinstock G.M."/>
            <person name="Attaway T."/>
            <person name="Bell S."/>
            <person name="Buhay C.J."/>
            <person name="Chandrabose M.N."/>
            <person name="Chavez D."/>
            <person name="Clerk-Blankenburg K.P."/>
            <person name="Cree A."/>
            <person name="Dao M."/>
            <person name="Davis C."/>
            <person name="Chacko J."/>
            <person name="Dinh H."/>
            <person name="Dugan-Rocha S."/>
            <person name="Fowler G."/>
            <person name="Garner T.T."/>
            <person name="Garnes J."/>
            <person name="Gnirke A."/>
            <person name="Hawes A."/>
            <person name="Hernandez J."/>
            <person name="Hines S."/>
            <person name="Holder M."/>
            <person name="Hume J."/>
            <person name="Jhangiani S.N."/>
            <person name="Joshi V."/>
            <person name="Khan Z.M."/>
            <person name="Jackson L."/>
            <person name="Kovar C."/>
            <person name="Kowis A."/>
            <person name="Lee S."/>
            <person name="Lewis L.R."/>
            <person name="Margolis J."/>
            <person name="Morgan M."/>
            <person name="Nazareth L.V."/>
            <person name="Nguyen N."/>
            <person name="Okwuonu G."/>
            <person name="Parker D."/>
            <person name="Richards S."/>
            <person name="Ruiz S.J."/>
            <person name="Santibanez J."/>
            <person name="Savard J."/>
            <person name="Scherer S.E."/>
            <person name="Schneider B."/>
            <person name="Sodergren E."/>
            <person name="Tautz D."/>
            <person name="Vattahil S."/>
            <person name="Villasana D."/>
            <person name="White C.S."/>
            <person name="Wright R."/>
            <person name="Park Y."/>
            <person name="Beeman R.W."/>
            <person name="Lord J."/>
            <person name="Oppert B."/>
            <person name="Lorenzen M."/>
            <person name="Brown S."/>
            <person name="Wang L."/>
            <person name="Savard J."/>
            <person name="Tautz D."/>
            <person name="Richards S."/>
            <person name="Weinstock G."/>
            <person name="Gibbs R.A."/>
            <person name="Liu Y."/>
            <person name="Worley K."/>
            <person name="Weinstock G."/>
            <person name="Elsik C.G."/>
            <person name="Reese J.T."/>
            <person name="Elhaik E."/>
            <person name="Landan G."/>
            <person name="Graur D."/>
            <person name="Arensburger P."/>
            <person name="Atkinson P."/>
            <person name="Beeman R.W."/>
            <person name="Beidler J."/>
            <person name="Brown S.J."/>
            <person name="Demuth J.P."/>
            <person name="Drury D.W."/>
            <person name="Du Y.Z."/>
            <person name="Fujiwara H."/>
            <person name="Lorenzen M."/>
            <person name="Maselli V."/>
            <person name="Osanai M."/>
            <person name="Park Y."/>
            <person name="Robertson H.M."/>
            <person name="Tu Z."/>
            <person name="Wang J.J."/>
            <person name="Wang S."/>
            <person name="Richards S."/>
            <person name="Song H."/>
            <person name="Zhang L."/>
            <person name="Sodergren E."/>
            <person name="Werner D."/>
            <person name="Stanke M."/>
            <person name="Morgenstern B."/>
            <person name="Solovyev V."/>
            <person name="Kosarev P."/>
            <person name="Brown G."/>
            <person name="Chen H.C."/>
            <person name="Ermolaeva O."/>
            <person name="Hlavina W."/>
            <person name="Kapustin Y."/>
            <person name="Kiryutin B."/>
            <person name="Kitts P."/>
            <person name="Maglott D."/>
            <person name="Pruitt K."/>
            <person name="Sapojnikov V."/>
            <person name="Souvorov A."/>
            <person name="Mackey A.J."/>
            <person name="Waterhouse R.M."/>
            <person name="Wyder S."/>
            <person name="Zdobnov E.M."/>
            <person name="Zdobnov E.M."/>
            <person name="Wyder S."/>
            <person name="Kriventseva E.V."/>
            <person name="Kadowaki T."/>
            <person name="Bork P."/>
            <person name="Aranda M."/>
            <person name="Bao R."/>
            <person name="Beermann A."/>
            <person name="Berns N."/>
            <person name="Bolognesi R."/>
            <person name="Bonneton F."/>
            <person name="Bopp D."/>
            <person name="Brown S.J."/>
            <person name="Bucher G."/>
            <person name="Butts T."/>
            <person name="Chaumot A."/>
            <person name="Denell R.E."/>
            <person name="Ferrier D.E."/>
            <person name="Friedrich M."/>
            <person name="Gordon C.M."/>
            <person name="Jindra M."/>
            <person name="Klingler M."/>
            <person name="Lan Q."/>
            <person name="Lattorff H.M."/>
            <person name="Laudet V."/>
            <person name="von Levetsow C."/>
            <person name="Liu Z."/>
            <person name="Lutz R."/>
            <person name="Lynch J.A."/>
            <person name="da Fonseca R.N."/>
            <person name="Posnien N."/>
            <person name="Reuter R."/>
            <person name="Roth S."/>
            <person name="Savard J."/>
            <person name="Schinko J.B."/>
            <person name="Schmitt C."/>
            <person name="Schoppmeier M."/>
            <person name="Schroder R."/>
            <person name="Shippy T.D."/>
            <person name="Simonnet F."/>
            <person name="Marques-Souza H."/>
            <person name="Tautz D."/>
            <person name="Tomoyasu Y."/>
            <person name="Trauner J."/>
            <person name="Van der Zee M."/>
            <person name="Vervoort M."/>
            <person name="Wittkopp N."/>
            <person name="Wimmer E.A."/>
            <person name="Yang X."/>
            <person name="Jones A.K."/>
            <person name="Sattelle D.B."/>
            <person name="Ebert P.R."/>
            <person name="Nelson D."/>
            <person name="Scott J.G."/>
            <person name="Beeman R.W."/>
            <person name="Muthukrishnan S."/>
            <person name="Kramer K.J."/>
            <person name="Arakane Y."/>
            <person name="Beeman R.W."/>
            <person name="Zhu Q."/>
            <person name="Hogenkamp D."/>
            <person name="Dixit R."/>
            <person name="Oppert B."/>
            <person name="Jiang H."/>
            <person name="Zou Z."/>
            <person name="Marshall J."/>
            <person name="Elpidina E."/>
            <person name="Vinokurov K."/>
            <person name="Oppert C."/>
            <person name="Zou Z."/>
            <person name="Evans J."/>
            <person name="Lu Z."/>
            <person name="Zhao P."/>
            <person name="Sumathipala N."/>
            <person name="Altincicek B."/>
            <person name="Vilcinskas A."/>
            <person name="Williams M."/>
            <person name="Hultmark D."/>
            <person name="Hetru C."/>
            <person name="Jiang H."/>
            <person name="Grimmelikhuijzen C.J."/>
            <person name="Hauser F."/>
            <person name="Cazzamali G."/>
            <person name="Williamson M."/>
            <person name="Park Y."/>
            <person name="Li B."/>
            <person name="Tanaka Y."/>
            <person name="Predel R."/>
            <person name="Neupert S."/>
            <person name="Schachtner J."/>
            <person name="Verleyen P."/>
            <person name="Raible F."/>
            <person name="Bork P."/>
            <person name="Friedrich M."/>
            <person name="Walden K.K."/>
            <person name="Robertson H.M."/>
            <person name="Angeli S."/>
            <person name="Foret S."/>
            <person name="Bucher G."/>
            <person name="Schuetz S."/>
            <person name="Maleszka R."/>
            <person name="Wimmer E.A."/>
            <person name="Beeman R.W."/>
            <person name="Lorenzen M."/>
            <person name="Tomoyasu Y."/>
            <person name="Miller S.C."/>
            <person name="Grossmann D."/>
            <person name="Bucher G."/>
        </authorList>
    </citation>
    <scope>NUCLEOTIDE SEQUENCE [LARGE SCALE GENOMIC DNA]</scope>
    <source>
        <strain evidence="1 2">Georgia GA2</strain>
    </source>
</reference>
<organism evidence="1 2">
    <name type="scientific">Tribolium castaneum</name>
    <name type="common">Red flour beetle</name>
    <dbReference type="NCBI Taxonomy" id="7070"/>
    <lineage>
        <taxon>Eukaryota</taxon>
        <taxon>Metazoa</taxon>
        <taxon>Ecdysozoa</taxon>
        <taxon>Arthropoda</taxon>
        <taxon>Hexapoda</taxon>
        <taxon>Insecta</taxon>
        <taxon>Pterygota</taxon>
        <taxon>Neoptera</taxon>
        <taxon>Endopterygota</taxon>
        <taxon>Coleoptera</taxon>
        <taxon>Polyphaga</taxon>
        <taxon>Cucujiformia</taxon>
        <taxon>Tenebrionidae</taxon>
        <taxon>Tenebrionidae incertae sedis</taxon>
        <taxon>Tribolium</taxon>
    </lineage>
</organism>
<proteinExistence type="predicted"/>
<dbReference type="InParanoid" id="A0A139WCC8"/>
<reference evidence="1 2" key="2">
    <citation type="journal article" date="2010" name="Nucleic Acids Res.">
        <title>BeetleBase in 2010: revisions to provide comprehensive genomic information for Tribolium castaneum.</title>
        <authorList>
            <person name="Kim H.S."/>
            <person name="Murphy T."/>
            <person name="Xia J."/>
            <person name="Caragea D."/>
            <person name="Park Y."/>
            <person name="Beeman R.W."/>
            <person name="Lorenzen M.D."/>
            <person name="Butcher S."/>
            <person name="Manak J.R."/>
            <person name="Brown S.J."/>
        </authorList>
    </citation>
    <scope>GENOME REANNOTATION</scope>
    <source>
        <strain evidence="1 2">Georgia GA2</strain>
    </source>
</reference>
<sequence length="53" mass="6426">MYVCFFGTCQIPRTFEKFPSLRRRTRKPDESQDTREQFPILHFGKKRGTLDFL</sequence>
<protein>
    <submittedName>
        <fullName evidence="1">Uncharacterized protein</fullName>
    </submittedName>
</protein>
<name>A0A139WCC8_TRICA</name>